<dbReference type="Proteomes" id="UP001556692">
    <property type="component" value="Unassembled WGS sequence"/>
</dbReference>
<dbReference type="EMBL" id="JBDPGJ010000004">
    <property type="protein sequence ID" value="MEX0407311.1"/>
    <property type="molecule type" value="Genomic_DNA"/>
</dbReference>
<dbReference type="PROSITE" id="PS51898">
    <property type="entry name" value="TYR_RECOMBINASE"/>
    <property type="match status" value="1"/>
</dbReference>
<gene>
    <name evidence="6" type="ORF">ABGN05_16760</name>
</gene>
<name>A0ABV3SN26_9HYPH</name>
<dbReference type="RefSeq" id="WP_367955195.1">
    <property type="nucleotide sequence ID" value="NZ_JBDPGJ010000004.1"/>
</dbReference>
<dbReference type="SUPFAM" id="SSF56349">
    <property type="entry name" value="DNA breaking-rejoining enzymes"/>
    <property type="match status" value="1"/>
</dbReference>
<keyword evidence="7" id="KW-1185">Reference proteome</keyword>
<proteinExistence type="inferred from homology"/>
<protein>
    <submittedName>
        <fullName evidence="6">Site-specific integrase</fullName>
    </submittedName>
</protein>
<comment type="similarity">
    <text evidence="1">Belongs to the 'phage' integrase family.</text>
</comment>
<organism evidence="6 7">
    <name type="scientific">Aquibium pacificus</name>
    <dbReference type="NCBI Taxonomy" id="3153579"/>
    <lineage>
        <taxon>Bacteria</taxon>
        <taxon>Pseudomonadati</taxon>
        <taxon>Pseudomonadota</taxon>
        <taxon>Alphaproteobacteria</taxon>
        <taxon>Hyphomicrobiales</taxon>
        <taxon>Phyllobacteriaceae</taxon>
        <taxon>Aquibium</taxon>
    </lineage>
</organism>
<evidence type="ECO:0000256" key="2">
    <source>
        <dbReference type="ARBA" id="ARBA00022908"/>
    </source>
</evidence>
<dbReference type="InterPro" id="IPR013762">
    <property type="entry name" value="Integrase-like_cat_sf"/>
</dbReference>
<comment type="caution">
    <text evidence="6">The sequence shown here is derived from an EMBL/GenBank/DDBJ whole genome shotgun (WGS) entry which is preliminary data.</text>
</comment>
<accession>A0ABV3SN26</accession>
<sequence length="351" mass="40013">MTSHLNHGLPLAEWPSKDRELWDRVVRGRGLFDEGPAADWSETTRQSLRYAYSLWLGMLSVLNPQVLDLEPAERVTQEAVKEYVESLRINCRDTTIFHCIARLHYVLRAICPEYDGDWIYRLSRRIAAGAEPMQHPQVLSSDLYRVGLRLMDRAQTTAAAQGRMAKSSAIRFRDGLLIAALVEAPMRRRPFSQLRLRETVVKRNGRWILRVPANLSKTKEAQDYGLSERLGVYMDDFLERIRPAFPGVETHDFLWPYEGRPMGDKMIRRRIIKRTTEGLGFPVPPHRFRNAAASFVSVADPQNIRMAKDLLGHKSFAMTEKHYINAAQSRTAGRELARLLQAGTGGDDATA</sequence>
<keyword evidence="4" id="KW-0233">DNA recombination</keyword>
<keyword evidence="2" id="KW-0229">DNA integration</keyword>
<dbReference type="InterPro" id="IPR002104">
    <property type="entry name" value="Integrase_catalytic"/>
</dbReference>
<dbReference type="Gene3D" id="1.10.443.10">
    <property type="entry name" value="Intergrase catalytic core"/>
    <property type="match status" value="1"/>
</dbReference>
<evidence type="ECO:0000256" key="4">
    <source>
        <dbReference type="ARBA" id="ARBA00023172"/>
    </source>
</evidence>
<dbReference type="Pfam" id="PF00589">
    <property type="entry name" value="Phage_integrase"/>
    <property type="match status" value="1"/>
</dbReference>
<evidence type="ECO:0000313" key="6">
    <source>
        <dbReference type="EMBL" id="MEX0407311.1"/>
    </source>
</evidence>
<reference evidence="6 7" key="1">
    <citation type="submission" date="2024-05" db="EMBL/GenBank/DDBJ databases">
        <authorList>
            <person name="Jiang F."/>
        </authorList>
    </citation>
    <scope>NUCLEOTIDE SEQUENCE [LARGE SCALE GENOMIC DNA]</scope>
    <source>
        <strain evidence="6 7">LZ166</strain>
    </source>
</reference>
<evidence type="ECO:0000313" key="7">
    <source>
        <dbReference type="Proteomes" id="UP001556692"/>
    </source>
</evidence>
<dbReference type="CDD" id="cd00397">
    <property type="entry name" value="DNA_BRE_C"/>
    <property type="match status" value="1"/>
</dbReference>
<keyword evidence="3" id="KW-0238">DNA-binding</keyword>
<dbReference type="InterPro" id="IPR050090">
    <property type="entry name" value="Tyrosine_recombinase_XerCD"/>
</dbReference>
<feature type="domain" description="Tyr recombinase" evidence="5">
    <location>
        <begin position="134"/>
        <end position="338"/>
    </location>
</feature>
<evidence type="ECO:0000256" key="1">
    <source>
        <dbReference type="ARBA" id="ARBA00008857"/>
    </source>
</evidence>
<evidence type="ECO:0000256" key="3">
    <source>
        <dbReference type="ARBA" id="ARBA00023125"/>
    </source>
</evidence>
<evidence type="ECO:0000259" key="5">
    <source>
        <dbReference type="PROSITE" id="PS51898"/>
    </source>
</evidence>
<dbReference type="PANTHER" id="PTHR30349:SF41">
    <property type="entry name" value="INTEGRASE_RECOMBINASE PROTEIN MJ0367-RELATED"/>
    <property type="match status" value="1"/>
</dbReference>
<dbReference type="InterPro" id="IPR011010">
    <property type="entry name" value="DNA_brk_join_enz"/>
</dbReference>
<dbReference type="PANTHER" id="PTHR30349">
    <property type="entry name" value="PHAGE INTEGRASE-RELATED"/>
    <property type="match status" value="1"/>
</dbReference>